<dbReference type="PANTHER" id="PTHR33474">
    <property type="entry name" value="TRANSMEMBRANE PROTEIN"/>
    <property type="match status" value="1"/>
</dbReference>
<dbReference type="Proteomes" id="UP000233837">
    <property type="component" value="Unassembled WGS sequence"/>
</dbReference>
<gene>
    <name evidence="3" type="ORF">MA16_Dca002021</name>
</gene>
<feature type="compositionally biased region" description="Pro residues" evidence="1">
    <location>
        <begin position="88"/>
        <end position="97"/>
    </location>
</feature>
<name>A0A2I0XE70_9ASPA</name>
<evidence type="ECO:0000313" key="3">
    <source>
        <dbReference type="EMBL" id="PKU86190.1"/>
    </source>
</evidence>
<feature type="signal peptide" evidence="2">
    <location>
        <begin position="1"/>
        <end position="25"/>
    </location>
</feature>
<feature type="chain" id="PRO_5014136282" evidence="2">
    <location>
        <begin position="26"/>
        <end position="97"/>
    </location>
</feature>
<evidence type="ECO:0000256" key="1">
    <source>
        <dbReference type="SAM" id="MobiDB-lite"/>
    </source>
</evidence>
<keyword evidence="2" id="KW-0732">Signal</keyword>
<evidence type="ECO:0000256" key="2">
    <source>
        <dbReference type="SAM" id="SignalP"/>
    </source>
</evidence>
<reference evidence="3 4" key="2">
    <citation type="journal article" date="2017" name="Nature">
        <title>The Apostasia genome and the evolution of orchids.</title>
        <authorList>
            <person name="Zhang G.Q."/>
            <person name="Liu K.W."/>
            <person name="Li Z."/>
            <person name="Lohaus R."/>
            <person name="Hsiao Y.Y."/>
            <person name="Niu S.C."/>
            <person name="Wang J.Y."/>
            <person name="Lin Y.C."/>
            <person name="Xu Q."/>
            <person name="Chen L.J."/>
            <person name="Yoshida K."/>
            <person name="Fujiwara S."/>
            <person name="Wang Z.W."/>
            <person name="Zhang Y.Q."/>
            <person name="Mitsuda N."/>
            <person name="Wang M."/>
            <person name="Liu G.H."/>
            <person name="Pecoraro L."/>
            <person name="Huang H.X."/>
            <person name="Xiao X.J."/>
            <person name="Lin M."/>
            <person name="Wu X.Y."/>
            <person name="Wu W.L."/>
            <person name="Chen Y.Y."/>
            <person name="Chang S.B."/>
            <person name="Sakamoto S."/>
            <person name="Ohme-Takagi M."/>
            <person name="Yagi M."/>
            <person name="Zeng S.J."/>
            <person name="Shen C.Y."/>
            <person name="Yeh C.M."/>
            <person name="Luo Y.B."/>
            <person name="Tsai W.C."/>
            <person name="Van de Peer Y."/>
            <person name="Liu Z.J."/>
        </authorList>
    </citation>
    <scope>NUCLEOTIDE SEQUENCE [LARGE SCALE GENOMIC DNA]</scope>
    <source>
        <tissue evidence="3">The whole plant</tissue>
    </source>
</reference>
<feature type="region of interest" description="Disordered" evidence="1">
    <location>
        <begin position="75"/>
        <end position="97"/>
    </location>
</feature>
<organism evidence="3 4">
    <name type="scientific">Dendrobium catenatum</name>
    <dbReference type="NCBI Taxonomy" id="906689"/>
    <lineage>
        <taxon>Eukaryota</taxon>
        <taxon>Viridiplantae</taxon>
        <taxon>Streptophyta</taxon>
        <taxon>Embryophyta</taxon>
        <taxon>Tracheophyta</taxon>
        <taxon>Spermatophyta</taxon>
        <taxon>Magnoliopsida</taxon>
        <taxon>Liliopsida</taxon>
        <taxon>Asparagales</taxon>
        <taxon>Orchidaceae</taxon>
        <taxon>Epidendroideae</taxon>
        <taxon>Malaxideae</taxon>
        <taxon>Dendrobiinae</taxon>
        <taxon>Dendrobium</taxon>
    </lineage>
</organism>
<dbReference type="EMBL" id="KZ501954">
    <property type="protein sequence ID" value="PKU86190.1"/>
    <property type="molecule type" value="Genomic_DNA"/>
</dbReference>
<protein>
    <submittedName>
        <fullName evidence="3">Uncharacterized protein</fullName>
    </submittedName>
</protein>
<dbReference type="PANTHER" id="PTHR33474:SF2">
    <property type="entry name" value="TRANSMEMBRANE PROTEIN"/>
    <property type="match status" value="1"/>
</dbReference>
<keyword evidence="4" id="KW-1185">Reference proteome</keyword>
<reference evidence="3 4" key="1">
    <citation type="journal article" date="2016" name="Sci. Rep.">
        <title>The Dendrobium catenatum Lindl. genome sequence provides insights into polysaccharide synthase, floral development and adaptive evolution.</title>
        <authorList>
            <person name="Zhang G.Q."/>
            <person name="Xu Q."/>
            <person name="Bian C."/>
            <person name="Tsai W.C."/>
            <person name="Yeh C.M."/>
            <person name="Liu K.W."/>
            <person name="Yoshida K."/>
            <person name="Zhang L.S."/>
            <person name="Chang S.B."/>
            <person name="Chen F."/>
            <person name="Shi Y."/>
            <person name="Su Y.Y."/>
            <person name="Zhang Y.Q."/>
            <person name="Chen L.J."/>
            <person name="Yin Y."/>
            <person name="Lin M."/>
            <person name="Huang H."/>
            <person name="Deng H."/>
            <person name="Wang Z.W."/>
            <person name="Zhu S.L."/>
            <person name="Zhao X."/>
            <person name="Deng C."/>
            <person name="Niu S.C."/>
            <person name="Huang J."/>
            <person name="Wang M."/>
            <person name="Liu G.H."/>
            <person name="Yang H.J."/>
            <person name="Xiao X.J."/>
            <person name="Hsiao Y.Y."/>
            <person name="Wu W.L."/>
            <person name="Chen Y.Y."/>
            <person name="Mitsuda N."/>
            <person name="Ohme-Takagi M."/>
            <person name="Luo Y.B."/>
            <person name="Van de Peer Y."/>
            <person name="Liu Z.J."/>
        </authorList>
    </citation>
    <scope>NUCLEOTIDE SEQUENCE [LARGE SCALE GENOMIC DNA]</scope>
    <source>
        <tissue evidence="3">The whole plant</tissue>
    </source>
</reference>
<proteinExistence type="predicted"/>
<dbReference type="AlphaFoldDB" id="A0A2I0XE70"/>
<accession>A0A2I0XE70</accession>
<sequence length="97" mass="11001">MERGSFFGLLFIVLAFSRLSTSTTAVSFSRAQRFLQQSRSLEGLGDSLHKVPQMSNHEVNNINGDDLINWRMDMELNDYPKSGSNPHHTPPQPPERD</sequence>
<evidence type="ECO:0000313" key="4">
    <source>
        <dbReference type="Proteomes" id="UP000233837"/>
    </source>
</evidence>